<feature type="domain" description="Methyltransferase type 11" evidence="1">
    <location>
        <begin position="39"/>
        <end position="137"/>
    </location>
</feature>
<dbReference type="PANTHER" id="PTHR43591">
    <property type="entry name" value="METHYLTRANSFERASE"/>
    <property type="match status" value="1"/>
</dbReference>
<dbReference type="GO" id="GO:0008757">
    <property type="term" value="F:S-adenosylmethionine-dependent methyltransferase activity"/>
    <property type="evidence" value="ECO:0007669"/>
    <property type="project" value="InterPro"/>
</dbReference>
<protein>
    <submittedName>
        <fullName evidence="2">Demethylrebeccamycin-D-glucose O-methyltransferase</fullName>
        <ecNumber evidence="2">2.1.1.164</ecNumber>
    </submittedName>
</protein>
<proteinExistence type="predicted"/>
<dbReference type="CDD" id="cd02440">
    <property type="entry name" value="AdoMet_MTases"/>
    <property type="match status" value="1"/>
</dbReference>
<keyword evidence="2" id="KW-0489">Methyltransferase</keyword>
<keyword evidence="2" id="KW-0808">Transferase</keyword>
<dbReference type="EC" id="2.1.1.164" evidence="2"/>
<keyword evidence="3" id="KW-1185">Reference proteome</keyword>
<name>A0A4Y7RAP7_9FIRM</name>
<dbReference type="PANTHER" id="PTHR43591:SF24">
    <property type="entry name" value="2-METHOXY-6-POLYPRENYL-1,4-BENZOQUINOL METHYLASE, MITOCHONDRIAL"/>
    <property type="match status" value="1"/>
</dbReference>
<organism evidence="2 3">
    <name type="scientific">Pelotomaculum schinkii</name>
    <dbReference type="NCBI Taxonomy" id="78350"/>
    <lineage>
        <taxon>Bacteria</taxon>
        <taxon>Bacillati</taxon>
        <taxon>Bacillota</taxon>
        <taxon>Clostridia</taxon>
        <taxon>Eubacteriales</taxon>
        <taxon>Desulfotomaculaceae</taxon>
        <taxon>Pelotomaculum</taxon>
    </lineage>
</organism>
<dbReference type="InterPro" id="IPR029063">
    <property type="entry name" value="SAM-dependent_MTases_sf"/>
</dbReference>
<dbReference type="GO" id="GO:0032259">
    <property type="term" value="P:methylation"/>
    <property type="evidence" value="ECO:0007669"/>
    <property type="project" value="UniProtKB-KW"/>
</dbReference>
<comment type="caution">
    <text evidence="2">The sequence shown here is derived from an EMBL/GenBank/DDBJ whole genome shotgun (WGS) entry which is preliminary data.</text>
</comment>
<reference evidence="2 3" key="1">
    <citation type="journal article" date="2018" name="Environ. Microbiol.">
        <title>Novel energy conservation strategies and behaviour of Pelotomaculum schinkii driving syntrophic propionate catabolism.</title>
        <authorList>
            <person name="Hidalgo-Ahumada C.A.P."/>
            <person name="Nobu M.K."/>
            <person name="Narihiro T."/>
            <person name="Tamaki H."/>
            <person name="Liu W.T."/>
            <person name="Kamagata Y."/>
            <person name="Stams A.J.M."/>
            <person name="Imachi H."/>
            <person name="Sousa D.Z."/>
        </authorList>
    </citation>
    <scope>NUCLEOTIDE SEQUENCE [LARGE SCALE GENOMIC DNA]</scope>
    <source>
        <strain evidence="2 3">HH</strain>
    </source>
</reference>
<sequence>MEMNVPEFDKIAREVFAPVYPVLASQIKEKSGKARGTCLDIGCGGGYLGIAMAGITDFKVYLFDQSQEMLQIASQNIVSRGVQDKVQTLWGDVQEIPLEDGSIDLAMSRGSVFFWKDHCKAFQEIYRVLKPGGIAFIGGGFGSNELKEQVAAEMRRRDLEWRGRTKNHNSDDNLARYRSALQQSGIPSYDAARNETGLWVTIRREANAL</sequence>
<dbReference type="SUPFAM" id="SSF53335">
    <property type="entry name" value="S-adenosyl-L-methionine-dependent methyltransferases"/>
    <property type="match status" value="1"/>
</dbReference>
<dbReference type="AlphaFoldDB" id="A0A4Y7RAP7"/>
<gene>
    <name evidence="2" type="primary">rebM_2</name>
    <name evidence="2" type="ORF">Psch_03100</name>
</gene>
<dbReference type="EMBL" id="QFGA01000002">
    <property type="protein sequence ID" value="TEB06058.1"/>
    <property type="molecule type" value="Genomic_DNA"/>
</dbReference>
<dbReference type="Gene3D" id="3.40.50.150">
    <property type="entry name" value="Vaccinia Virus protein VP39"/>
    <property type="match status" value="1"/>
</dbReference>
<dbReference type="GO" id="GO:0102082">
    <property type="term" value="F:demethylrebeccamycin--D-glucose O-methyltransferase activity"/>
    <property type="evidence" value="ECO:0007669"/>
    <property type="project" value="UniProtKB-EC"/>
</dbReference>
<accession>A0A4Y7RAP7</accession>
<dbReference type="RefSeq" id="WP_243124145.1">
    <property type="nucleotide sequence ID" value="NZ_QFGA01000002.1"/>
</dbReference>
<dbReference type="InterPro" id="IPR013216">
    <property type="entry name" value="Methyltransf_11"/>
</dbReference>
<evidence type="ECO:0000313" key="3">
    <source>
        <dbReference type="Proteomes" id="UP000298324"/>
    </source>
</evidence>
<evidence type="ECO:0000259" key="1">
    <source>
        <dbReference type="Pfam" id="PF08241"/>
    </source>
</evidence>
<dbReference type="Pfam" id="PF08241">
    <property type="entry name" value="Methyltransf_11"/>
    <property type="match status" value="1"/>
</dbReference>
<dbReference type="Proteomes" id="UP000298324">
    <property type="component" value="Unassembled WGS sequence"/>
</dbReference>
<evidence type="ECO:0000313" key="2">
    <source>
        <dbReference type="EMBL" id="TEB06058.1"/>
    </source>
</evidence>